<dbReference type="InterPro" id="IPR019692">
    <property type="entry name" value="CFP-6_PH"/>
</dbReference>
<gene>
    <name evidence="4" type="ORF">GCM10023329_57070</name>
</gene>
<keyword evidence="2" id="KW-0472">Membrane</keyword>
<comment type="caution">
    <text evidence="4">The sequence shown here is derived from an EMBL/GenBank/DDBJ whole genome shotgun (WGS) entry which is preliminary data.</text>
</comment>
<proteinExistence type="predicted"/>
<organism evidence="4 5">
    <name type="scientific">Streptomyces sanyensis</name>
    <dbReference type="NCBI Taxonomy" id="568869"/>
    <lineage>
        <taxon>Bacteria</taxon>
        <taxon>Bacillati</taxon>
        <taxon>Actinomycetota</taxon>
        <taxon>Actinomycetes</taxon>
        <taxon>Kitasatosporales</taxon>
        <taxon>Streptomycetaceae</taxon>
        <taxon>Streptomyces</taxon>
    </lineage>
</organism>
<feature type="region of interest" description="Disordered" evidence="1">
    <location>
        <begin position="135"/>
        <end position="165"/>
    </location>
</feature>
<dbReference type="EMBL" id="BAABJV010000029">
    <property type="protein sequence ID" value="GAA4796763.1"/>
    <property type="molecule type" value="Genomic_DNA"/>
</dbReference>
<feature type="domain" description="Low molecular weight protein antigen 6 PH" evidence="3">
    <location>
        <begin position="74"/>
        <end position="137"/>
    </location>
</feature>
<protein>
    <submittedName>
        <fullName evidence="4">PH domain-containing protein</fullName>
    </submittedName>
</protein>
<feature type="transmembrane region" description="Helical" evidence="2">
    <location>
        <begin position="55"/>
        <end position="77"/>
    </location>
</feature>
<dbReference type="Proteomes" id="UP001501147">
    <property type="component" value="Unassembled WGS sequence"/>
</dbReference>
<evidence type="ECO:0000313" key="4">
    <source>
        <dbReference type="EMBL" id="GAA4796763.1"/>
    </source>
</evidence>
<feature type="transmembrane region" description="Helical" evidence="2">
    <location>
        <begin position="26"/>
        <end position="43"/>
    </location>
</feature>
<evidence type="ECO:0000313" key="5">
    <source>
        <dbReference type="Proteomes" id="UP001501147"/>
    </source>
</evidence>
<evidence type="ECO:0000259" key="3">
    <source>
        <dbReference type="Pfam" id="PF10756"/>
    </source>
</evidence>
<feature type="region of interest" description="Disordered" evidence="1">
    <location>
        <begin position="1"/>
        <end position="22"/>
    </location>
</feature>
<feature type="transmembrane region" description="Helical" evidence="2">
    <location>
        <begin position="194"/>
        <end position="214"/>
    </location>
</feature>
<sequence length="216" mass="23168">MTPPDQPAQPAPDADGAHERVHRSTGAMAGGAVMLALVGWITVDAVLRGEGRTPWLALAGALLAVPLIVAFTFRPAVWADGRRLRIRNPFRTIVLPWSTVADVRAGYSSEVFTEGGDKYQLWSIPVSLRQRKQAARRQARAGSGGPRGRVQDHTRHHDPRPGTAPADRAVAELREMAERLGSTPEAQGEARVRWAYEVLAPAAAGALLLAVLLATG</sequence>
<dbReference type="RefSeq" id="WP_345616396.1">
    <property type="nucleotide sequence ID" value="NZ_BAABJV010000029.1"/>
</dbReference>
<keyword evidence="2" id="KW-1133">Transmembrane helix</keyword>
<evidence type="ECO:0000256" key="2">
    <source>
        <dbReference type="SAM" id="Phobius"/>
    </source>
</evidence>
<name>A0ABP9BNZ2_9ACTN</name>
<dbReference type="Pfam" id="PF10756">
    <property type="entry name" value="bPH_6"/>
    <property type="match status" value="1"/>
</dbReference>
<keyword evidence="5" id="KW-1185">Reference proteome</keyword>
<accession>A0ABP9BNZ2</accession>
<feature type="compositionally biased region" description="Pro residues" evidence="1">
    <location>
        <begin position="1"/>
        <end position="10"/>
    </location>
</feature>
<reference evidence="5" key="1">
    <citation type="journal article" date="2019" name="Int. J. Syst. Evol. Microbiol.">
        <title>The Global Catalogue of Microorganisms (GCM) 10K type strain sequencing project: providing services to taxonomists for standard genome sequencing and annotation.</title>
        <authorList>
            <consortium name="The Broad Institute Genomics Platform"/>
            <consortium name="The Broad Institute Genome Sequencing Center for Infectious Disease"/>
            <person name="Wu L."/>
            <person name="Ma J."/>
        </authorList>
    </citation>
    <scope>NUCLEOTIDE SEQUENCE [LARGE SCALE GENOMIC DNA]</scope>
    <source>
        <strain evidence="5">JCM 18324</strain>
    </source>
</reference>
<keyword evidence="2" id="KW-0812">Transmembrane</keyword>
<evidence type="ECO:0000256" key="1">
    <source>
        <dbReference type="SAM" id="MobiDB-lite"/>
    </source>
</evidence>